<proteinExistence type="evidence at transcript level"/>
<evidence type="ECO:0000313" key="1">
    <source>
        <dbReference type="EMBL" id="ACG36027.1"/>
    </source>
</evidence>
<name>B6TFZ4_MAIZE</name>
<sequence length="68" mass="7647">MHRWETIQKCVNKFCGCLSRIELRRQSGSTMQDMVAQACSLCKTLDRLQNSGQDAKSLFAVTATSLHL</sequence>
<dbReference type="PANTHER" id="PTHR45125">
    <property type="entry name" value="F21J9.4-RELATED"/>
    <property type="match status" value="1"/>
</dbReference>
<dbReference type="EMBL" id="EU963909">
    <property type="protein sequence ID" value="ACG36027.1"/>
    <property type="molecule type" value="mRNA"/>
</dbReference>
<accession>B6TFZ4</accession>
<dbReference type="PANTHER" id="PTHR45125:SF51">
    <property type="entry name" value="F21J9.4-RELATED"/>
    <property type="match status" value="1"/>
</dbReference>
<reference evidence="1" key="1">
    <citation type="journal article" date="2009" name="Plant Mol. Biol.">
        <title>Insights into corn genes derived from large-scale cDNA sequencing.</title>
        <authorList>
            <person name="Alexandrov N.N."/>
            <person name="Brover V.V."/>
            <person name="Freidin S."/>
            <person name="Troukhan M.E."/>
            <person name="Tatarinova T.V."/>
            <person name="Zhang H."/>
            <person name="Swaller T.J."/>
            <person name="Lu Y.P."/>
            <person name="Bouck J."/>
            <person name="Flavell R.B."/>
            <person name="Feldmann K.A."/>
        </authorList>
    </citation>
    <scope>NUCLEOTIDE SEQUENCE</scope>
</reference>
<protein>
    <submittedName>
        <fullName evidence="1">Uncharacterized protein</fullName>
    </submittedName>
</protein>
<dbReference type="AlphaFoldDB" id="B6TFZ4"/>
<organism evidence="1">
    <name type="scientific">Zea mays</name>
    <name type="common">Maize</name>
    <dbReference type="NCBI Taxonomy" id="4577"/>
    <lineage>
        <taxon>Eukaryota</taxon>
        <taxon>Viridiplantae</taxon>
        <taxon>Streptophyta</taxon>
        <taxon>Embryophyta</taxon>
        <taxon>Tracheophyta</taxon>
        <taxon>Spermatophyta</taxon>
        <taxon>Magnoliopsida</taxon>
        <taxon>Liliopsida</taxon>
        <taxon>Poales</taxon>
        <taxon>Poaceae</taxon>
        <taxon>PACMAD clade</taxon>
        <taxon>Panicoideae</taxon>
        <taxon>Andropogonodae</taxon>
        <taxon>Andropogoneae</taxon>
        <taxon>Tripsacinae</taxon>
        <taxon>Zea</taxon>
    </lineage>
</organism>